<keyword evidence="3" id="KW-1185">Reference proteome</keyword>
<dbReference type="KEGG" id="vg:28802845"/>
<dbReference type="Proteomes" id="UP000203169">
    <property type="component" value="Segment"/>
</dbReference>
<name>A0A166Y4W1_9CAUD</name>
<dbReference type="RefSeq" id="YP_009276460.1">
    <property type="nucleotide sequence ID" value="NC_030941.1"/>
</dbReference>
<evidence type="ECO:0000313" key="3">
    <source>
        <dbReference type="Proteomes" id="UP000203169"/>
    </source>
</evidence>
<accession>A0A166Y4W1</accession>
<sequence length="163" mass="17968">MAARRGGAAGKDPEQMANASRAAAAKKKIRTVESEPCEAPEIPEFMPDGSEWPDHTLVWWDNWVDDPLTADYRMSDWLDLIDCAAIHGRMWQGDYKAAAELRLRMARHGATREDRARLRIVFATADETERKAKAGAAGLPKTATDDDSARARRGTFKAVQGGA</sequence>
<proteinExistence type="predicted"/>
<dbReference type="InterPro" id="IPR057972">
    <property type="entry name" value="Terminase_7"/>
</dbReference>
<protein>
    <submittedName>
        <fullName evidence="2">Terminase small subunit</fullName>
    </submittedName>
</protein>
<organism evidence="2 3">
    <name type="scientific">Gordonia phage Cozz</name>
    <dbReference type="NCBI Taxonomy" id="1838066"/>
    <lineage>
        <taxon>Viruses</taxon>
        <taxon>Duplodnaviria</taxon>
        <taxon>Heunggongvirae</taxon>
        <taxon>Uroviricota</taxon>
        <taxon>Caudoviricetes</taxon>
        <taxon>Emalynvirus</taxon>
        <taxon>Emalynvirus cozz</taxon>
    </lineage>
</organism>
<reference evidence="2 3" key="1">
    <citation type="submission" date="2016-03" db="EMBL/GenBank/DDBJ databases">
        <authorList>
            <person name="Montgomery M.T."/>
            <person name="Guerrero C.A."/>
            <person name="Mavrich T.N."/>
            <person name="Pope W.H."/>
            <person name="Garlena R.A."/>
            <person name="Russell D.A."/>
            <person name="Jacobs-Sera D."/>
            <person name="Hendrix R.W."/>
            <person name="Hatfull G.F."/>
        </authorList>
    </citation>
    <scope>NUCLEOTIDE SEQUENCE [LARGE SCALE GENOMIC DNA]</scope>
</reference>
<evidence type="ECO:0000256" key="1">
    <source>
        <dbReference type="SAM" id="MobiDB-lite"/>
    </source>
</evidence>
<feature type="region of interest" description="Disordered" evidence="1">
    <location>
        <begin position="1"/>
        <end position="48"/>
    </location>
</feature>
<dbReference type="Pfam" id="PF25673">
    <property type="entry name" value="Terminase_7"/>
    <property type="match status" value="1"/>
</dbReference>
<dbReference type="EMBL" id="KU998239">
    <property type="protein sequence ID" value="ANA85707.1"/>
    <property type="molecule type" value="Genomic_DNA"/>
</dbReference>
<evidence type="ECO:0000313" key="2">
    <source>
        <dbReference type="EMBL" id="ANA85707.1"/>
    </source>
</evidence>
<feature type="region of interest" description="Disordered" evidence="1">
    <location>
        <begin position="129"/>
        <end position="163"/>
    </location>
</feature>
<dbReference type="GeneID" id="28802845"/>
<dbReference type="OrthoDB" id="16806at10239"/>
<gene>
    <name evidence="2" type="primary">1</name>
    <name evidence="2" type="ORF">PBI_COZZ_1</name>
</gene>